<evidence type="ECO:0000313" key="4">
    <source>
        <dbReference type="Proteomes" id="UP000009022"/>
    </source>
</evidence>
<dbReference type="PhylomeDB" id="B3S539"/>
<dbReference type="EMBL" id="DS985250">
    <property type="protein sequence ID" value="EDV22198.1"/>
    <property type="molecule type" value="Genomic_DNA"/>
</dbReference>
<keyword evidence="1" id="KW-0560">Oxidoreductase</keyword>
<dbReference type="InterPro" id="IPR036291">
    <property type="entry name" value="NAD(P)-bd_dom_sf"/>
</dbReference>
<dbReference type="Proteomes" id="UP000009022">
    <property type="component" value="Unassembled WGS sequence"/>
</dbReference>
<evidence type="ECO:0000256" key="2">
    <source>
        <dbReference type="RuleBase" id="RU000363"/>
    </source>
</evidence>
<dbReference type="PRINTS" id="PR00080">
    <property type="entry name" value="SDRFAMILY"/>
</dbReference>
<dbReference type="RefSeq" id="XP_002115353.1">
    <property type="nucleotide sequence ID" value="XM_002115317.1"/>
</dbReference>
<dbReference type="STRING" id="10228.B3S539"/>
<organism evidence="3 4">
    <name type="scientific">Trichoplax adhaerens</name>
    <name type="common">Trichoplax reptans</name>
    <dbReference type="NCBI Taxonomy" id="10228"/>
    <lineage>
        <taxon>Eukaryota</taxon>
        <taxon>Metazoa</taxon>
        <taxon>Placozoa</taxon>
        <taxon>Uniplacotomia</taxon>
        <taxon>Trichoplacea</taxon>
        <taxon>Trichoplacidae</taxon>
        <taxon>Trichoplax</taxon>
    </lineage>
</organism>
<dbReference type="GO" id="GO:0016491">
    <property type="term" value="F:oxidoreductase activity"/>
    <property type="evidence" value="ECO:0007669"/>
    <property type="project" value="UniProtKB-KW"/>
</dbReference>
<dbReference type="SUPFAM" id="SSF51735">
    <property type="entry name" value="NAD(P)-binding Rossmann-fold domains"/>
    <property type="match status" value="1"/>
</dbReference>
<comment type="similarity">
    <text evidence="2">Belongs to the short-chain dehydrogenases/reductases (SDR) family.</text>
</comment>
<dbReference type="PRINTS" id="PR00081">
    <property type="entry name" value="GDHRDH"/>
</dbReference>
<dbReference type="eggNOG" id="KOG1208">
    <property type="taxonomic scope" value="Eukaryota"/>
</dbReference>
<keyword evidence="4" id="KW-1185">Reference proteome</keyword>
<dbReference type="AlphaFoldDB" id="B3S539"/>
<dbReference type="InterPro" id="IPR002347">
    <property type="entry name" value="SDR_fam"/>
</dbReference>
<dbReference type="PANTHER" id="PTHR43157:SF31">
    <property type="entry name" value="PHOSPHATIDYLINOSITOL-GLYCAN BIOSYNTHESIS CLASS F PROTEIN"/>
    <property type="match status" value="1"/>
</dbReference>
<dbReference type="InParanoid" id="B3S539"/>
<dbReference type="PANTHER" id="PTHR43157">
    <property type="entry name" value="PHOSPHATIDYLINOSITOL-GLYCAN BIOSYNTHESIS CLASS F PROTEIN-RELATED"/>
    <property type="match status" value="1"/>
</dbReference>
<evidence type="ECO:0000256" key="1">
    <source>
        <dbReference type="ARBA" id="ARBA00023002"/>
    </source>
</evidence>
<sequence length="320" mass="35216">MDAPWLAPAAVVGVIACIGLVCLLARPCAGGVCRSRARLDNKTAIITGANTGIGKETAADFARRGGRVILACRSKAKGEIAAEEIRHATGNDNVVFKCLNLASFQSIRSFAEDINKNEKSLDILVNNAGLVVERQLTEDGLEMIMGVNHFGHFLLTNLLLNKMKESKNARIVVVASYGYSFVRSLDFDDIQNEKNFSAFNVYCQSKLANVYFTRELAKRLESDGILVNCLHPGGVMTDIWRDMNKCLKAFAYPFALMLFKTPKEGAQTTIHLAVSEDIDGLSGHYFEDCRPVKMKPHALDDEAAKRLWDVSEELTGLSVH</sequence>
<reference evidence="3 4" key="1">
    <citation type="journal article" date="2008" name="Nature">
        <title>The Trichoplax genome and the nature of placozoans.</title>
        <authorList>
            <person name="Srivastava M."/>
            <person name="Begovic E."/>
            <person name="Chapman J."/>
            <person name="Putnam N.H."/>
            <person name="Hellsten U."/>
            <person name="Kawashima T."/>
            <person name="Kuo A."/>
            <person name="Mitros T."/>
            <person name="Salamov A."/>
            <person name="Carpenter M.L."/>
            <person name="Signorovitch A.Y."/>
            <person name="Moreno M.A."/>
            <person name="Kamm K."/>
            <person name="Grimwood J."/>
            <person name="Schmutz J."/>
            <person name="Shapiro H."/>
            <person name="Grigoriev I.V."/>
            <person name="Buss L.W."/>
            <person name="Schierwater B."/>
            <person name="Dellaporta S.L."/>
            <person name="Rokhsar D.S."/>
        </authorList>
    </citation>
    <scope>NUCLEOTIDE SEQUENCE [LARGE SCALE GENOMIC DNA]</scope>
    <source>
        <strain evidence="3 4">Grell-BS-1999</strain>
    </source>
</reference>
<dbReference type="CDD" id="cd05327">
    <property type="entry name" value="retinol-DH_like_SDR_c_like"/>
    <property type="match status" value="1"/>
</dbReference>
<dbReference type="OrthoDB" id="191139at2759"/>
<dbReference type="OMA" id="QWATNVF"/>
<dbReference type="GeneID" id="6756566"/>
<dbReference type="HOGENOM" id="CLU_010194_44_5_1"/>
<dbReference type="Pfam" id="PF00106">
    <property type="entry name" value="adh_short"/>
    <property type="match status" value="1"/>
</dbReference>
<dbReference type="Gene3D" id="3.40.50.720">
    <property type="entry name" value="NAD(P)-binding Rossmann-like Domain"/>
    <property type="match status" value="1"/>
</dbReference>
<proteinExistence type="inferred from homology"/>
<dbReference type="CTD" id="6756566"/>
<name>B3S539_TRIAD</name>
<protein>
    <recommendedName>
        <fullName evidence="5">Retinol dehydrogenase 14</fullName>
    </recommendedName>
</protein>
<dbReference type="KEGG" id="tad:TRIADDRAFT_50666"/>
<evidence type="ECO:0008006" key="5">
    <source>
        <dbReference type="Google" id="ProtNLM"/>
    </source>
</evidence>
<gene>
    <name evidence="3" type="ORF">TRIADDRAFT_50666</name>
</gene>
<accession>B3S539</accession>
<evidence type="ECO:0000313" key="3">
    <source>
        <dbReference type="EMBL" id="EDV22198.1"/>
    </source>
</evidence>